<dbReference type="AlphaFoldDB" id="A0A368GK73"/>
<comment type="caution">
    <text evidence="1">The sequence shown here is derived from an EMBL/GenBank/DDBJ whole genome shotgun (WGS) entry which is preliminary data.</text>
</comment>
<dbReference type="EMBL" id="JOJR01000139">
    <property type="protein sequence ID" value="RCN44078.1"/>
    <property type="molecule type" value="Genomic_DNA"/>
</dbReference>
<name>A0A368GK73_ANCCA</name>
<evidence type="ECO:0000313" key="2">
    <source>
        <dbReference type="Proteomes" id="UP000252519"/>
    </source>
</evidence>
<proteinExistence type="predicted"/>
<protein>
    <submittedName>
        <fullName evidence="1">Uncharacterized protein</fullName>
    </submittedName>
</protein>
<keyword evidence="2" id="KW-1185">Reference proteome</keyword>
<sequence>MGRTMQQGQWKATMEKEQNVSWTLGETHKYGPVVTRYFFCSSYNVLAETSTPTLCPSFLKATFYRKVTVRYCTSHVGHGPSGENVDSGGKSVPCQQPLALTIPENADPEQADRSSELPSPSYVVVTKTAEKEVGSDHYSSEPSTIWNLKQSVLVKREVDIPNVLPSPPPASNQTRNVSHTTAAKVHVPETQDDWTGILNTALSDPSLSIQYKMLLQCLMASNRDLKNVIAMMNSNQG</sequence>
<dbReference type="Proteomes" id="UP000252519">
    <property type="component" value="Unassembled WGS sequence"/>
</dbReference>
<dbReference type="OrthoDB" id="5894978at2759"/>
<evidence type="ECO:0000313" key="1">
    <source>
        <dbReference type="EMBL" id="RCN44078.1"/>
    </source>
</evidence>
<accession>A0A368GK73</accession>
<gene>
    <name evidence="1" type="ORF">ANCCAN_09941</name>
</gene>
<reference evidence="1 2" key="1">
    <citation type="submission" date="2014-10" db="EMBL/GenBank/DDBJ databases">
        <title>Draft genome of the hookworm Ancylostoma caninum.</title>
        <authorList>
            <person name="Mitreva M."/>
        </authorList>
    </citation>
    <scope>NUCLEOTIDE SEQUENCE [LARGE SCALE GENOMIC DNA]</scope>
    <source>
        <strain evidence="1 2">Baltimore</strain>
    </source>
</reference>
<organism evidence="1 2">
    <name type="scientific">Ancylostoma caninum</name>
    <name type="common">Dog hookworm</name>
    <dbReference type="NCBI Taxonomy" id="29170"/>
    <lineage>
        <taxon>Eukaryota</taxon>
        <taxon>Metazoa</taxon>
        <taxon>Ecdysozoa</taxon>
        <taxon>Nematoda</taxon>
        <taxon>Chromadorea</taxon>
        <taxon>Rhabditida</taxon>
        <taxon>Rhabditina</taxon>
        <taxon>Rhabditomorpha</taxon>
        <taxon>Strongyloidea</taxon>
        <taxon>Ancylostomatidae</taxon>
        <taxon>Ancylostomatinae</taxon>
        <taxon>Ancylostoma</taxon>
    </lineage>
</organism>